<reference evidence="4" key="1">
    <citation type="journal article" date="2019" name="Int. J. Syst. Evol. Microbiol.">
        <title>The Global Catalogue of Microorganisms (GCM) 10K type strain sequencing project: providing services to taxonomists for standard genome sequencing and annotation.</title>
        <authorList>
            <consortium name="The Broad Institute Genomics Platform"/>
            <consortium name="The Broad Institute Genome Sequencing Center for Infectious Disease"/>
            <person name="Wu L."/>
            <person name="Ma J."/>
        </authorList>
    </citation>
    <scope>NUCLEOTIDE SEQUENCE [LARGE SCALE GENOMIC DNA]</scope>
    <source>
        <strain evidence="4">JCM 17452</strain>
    </source>
</reference>
<evidence type="ECO:0000259" key="2">
    <source>
        <dbReference type="Pfam" id="PF07883"/>
    </source>
</evidence>
<feature type="chain" id="PRO_5047398184" description="Cupin type-2 domain-containing protein" evidence="1">
    <location>
        <begin position="27"/>
        <end position="155"/>
    </location>
</feature>
<keyword evidence="1" id="KW-0732">Signal</keyword>
<dbReference type="InterPro" id="IPR014710">
    <property type="entry name" value="RmlC-like_jellyroll"/>
</dbReference>
<organism evidence="3 4">
    <name type="scientific">Hyunsoonleella aestuarii</name>
    <dbReference type="NCBI Taxonomy" id="912802"/>
    <lineage>
        <taxon>Bacteria</taxon>
        <taxon>Pseudomonadati</taxon>
        <taxon>Bacteroidota</taxon>
        <taxon>Flavobacteriia</taxon>
        <taxon>Flavobacteriales</taxon>
        <taxon>Flavobacteriaceae</taxon>
    </lineage>
</organism>
<name>A0ABP8E875_9FLAO</name>
<dbReference type="EMBL" id="BAABAV010000001">
    <property type="protein sequence ID" value="GAA4268389.1"/>
    <property type="molecule type" value="Genomic_DNA"/>
</dbReference>
<dbReference type="InterPro" id="IPR013096">
    <property type="entry name" value="Cupin_2"/>
</dbReference>
<evidence type="ECO:0000256" key="1">
    <source>
        <dbReference type="SAM" id="SignalP"/>
    </source>
</evidence>
<dbReference type="Proteomes" id="UP001500027">
    <property type="component" value="Unassembled WGS sequence"/>
</dbReference>
<protein>
    <recommendedName>
        <fullName evidence="2">Cupin type-2 domain-containing protein</fullName>
    </recommendedName>
</protein>
<dbReference type="Pfam" id="PF07883">
    <property type="entry name" value="Cupin_2"/>
    <property type="match status" value="1"/>
</dbReference>
<feature type="signal peptide" evidence="1">
    <location>
        <begin position="1"/>
        <end position="26"/>
    </location>
</feature>
<accession>A0ABP8E875</accession>
<feature type="domain" description="Cupin type-2" evidence="2">
    <location>
        <begin position="75"/>
        <end position="141"/>
    </location>
</feature>
<comment type="caution">
    <text evidence="3">The sequence shown here is derived from an EMBL/GenBank/DDBJ whole genome shotgun (WGS) entry which is preliminary data.</text>
</comment>
<evidence type="ECO:0000313" key="4">
    <source>
        <dbReference type="Proteomes" id="UP001500027"/>
    </source>
</evidence>
<gene>
    <name evidence="3" type="ORF">GCM10022257_04900</name>
</gene>
<keyword evidence="4" id="KW-1185">Reference proteome</keyword>
<dbReference type="RefSeq" id="WP_139001651.1">
    <property type="nucleotide sequence ID" value="NZ_BAABAV010000001.1"/>
</dbReference>
<dbReference type="Gene3D" id="2.60.120.10">
    <property type="entry name" value="Jelly Rolls"/>
    <property type="match status" value="1"/>
</dbReference>
<evidence type="ECO:0000313" key="3">
    <source>
        <dbReference type="EMBL" id="GAA4268389.1"/>
    </source>
</evidence>
<sequence length="155" mass="17464">MKTTTFNFAIKSLLIVALFQVNYVFAQEHYHETENSLALSYTDDSLTWNPAPDFFPNCSFTLLHGEMSDPNLDLFFKIEPNTEVINHTHKSPERMILMSGDLEVQYEGEEATVVKAGSYLYGPANKPHRAKCLDNGPCVLFIALVDAFDAVPIEE</sequence>
<dbReference type="SUPFAM" id="SSF51182">
    <property type="entry name" value="RmlC-like cupins"/>
    <property type="match status" value="1"/>
</dbReference>
<dbReference type="InterPro" id="IPR011051">
    <property type="entry name" value="RmlC_Cupin_sf"/>
</dbReference>
<proteinExistence type="predicted"/>